<dbReference type="GO" id="GO:0000707">
    <property type="term" value="P:meiotic DNA recombinase assembly"/>
    <property type="evidence" value="ECO:0007669"/>
    <property type="project" value="TreeGrafter"/>
</dbReference>
<dbReference type="InterPro" id="IPR052093">
    <property type="entry name" value="HR_Repair_Mediator"/>
</dbReference>
<feature type="binding site" evidence="10">
    <location>
        <position position="234"/>
    </location>
    <ligand>
        <name>ADP</name>
        <dbReference type="ChEBI" id="CHEBI:456216"/>
    </ligand>
</feature>
<dbReference type="GO" id="GO:0005657">
    <property type="term" value="C:replication fork"/>
    <property type="evidence" value="ECO:0007669"/>
    <property type="project" value="TreeGrafter"/>
</dbReference>
<dbReference type="GO" id="GO:0007131">
    <property type="term" value="P:reciprocal meiotic recombination"/>
    <property type="evidence" value="ECO:0007669"/>
    <property type="project" value="TreeGrafter"/>
</dbReference>
<reference evidence="10" key="1">
    <citation type="journal article" date="2023" name="Nat. Commun.">
        <title>RAD51C-XRCC3 structure and cancer patient mutations define DNA replication roles.</title>
        <authorList>
            <person name="Longo M.A."/>
            <person name="Roy S."/>
            <person name="Chen Y."/>
            <person name="Tomaszowski K.H."/>
            <person name="Arvai A.S."/>
            <person name="Pepper J.T."/>
            <person name="Boisvert R.A."/>
            <person name="Kunnimalaiyaan S."/>
            <person name="Keshvani C."/>
            <person name="Schild D."/>
            <person name="Bacolla A."/>
            <person name="Williams G.J."/>
            <person name="Tainer J.A."/>
            <person name="Schlacher K."/>
        </authorList>
    </citation>
    <scope>X-RAY CRYSTALLOGRAPHY (2.60 ANGSTROMS) IN COMPLEX WITH ADP</scope>
</reference>
<dbReference type="PIRSF" id="PIRSF005856">
    <property type="entry name" value="Rad51"/>
    <property type="match status" value="1"/>
</dbReference>
<dbReference type="Gene3D" id="3.40.50.300">
    <property type="entry name" value="P-loop containing nucleotide triphosphate hydrolases"/>
    <property type="match status" value="1"/>
</dbReference>
<feature type="binding site" evidence="10">
    <location>
        <position position="41"/>
    </location>
    <ligand>
        <name>ADP</name>
        <dbReference type="ChEBI" id="CHEBI:456216"/>
    </ligand>
</feature>
<comment type="subcellular location">
    <subcellularLocation>
        <location evidence="1">Nucleus</location>
    </subcellularLocation>
</comment>
<dbReference type="Pfam" id="PF08423">
    <property type="entry name" value="Rad51"/>
    <property type="match status" value="2"/>
</dbReference>
<keyword evidence="3" id="KW-0227">DNA damage</keyword>
<dbReference type="PDB" id="8GJA">
    <property type="method" value="X-ray"/>
    <property type="resolution" value="2.60 A"/>
    <property type="chains" value="A/C/E=1-287"/>
</dbReference>
<dbReference type="PANTHER" id="PTHR46239">
    <property type="entry name" value="DNA REPAIR PROTEIN RAD51 HOMOLOG 3 RAD51C"/>
    <property type="match status" value="1"/>
</dbReference>
<proteinExistence type="evidence at protein level"/>
<dbReference type="SUPFAM" id="SSF52540">
    <property type="entry name" value="P-loop containing nucleoside triphosphate hydrolases"/>
    <property type="match status" value="1"/>
</dbReference>
<dbReference type="GO" id="GO:0008821">
    <property type="term" value="F:crossover junction DNA endonuclease activity"/>
    <property type="evidence" value="ECO:0007669"/>
    <property type="project" value="TreeGrafter"/>
</dbReference>
<evidence type="ECO:0007829" key="10">
    <source>
        <dbReference type="PDB" id="8GJA"/>
    </source>
</evidence>
<evidence type="ECO:0000256" key="6">
    <source>
        <dbReference type="ARBA" id="ARBA00023242"/>
    </source>
</evidence>
<evidence type="ECO:0000256" key="5">
    <source>
        <dbReference type="ARBA" id="ARBA00023204"/>
    </source>
</evidence>
<dbReference type="GO" id="GO:0033065">
    <property type="term" value="C:Rad51C-XRCC3 complex"/>
    <property type="evidence" value="ECO:0007669"/>
    <property type="project" value="TreeGrafter"/>
</dbReference>
<feature type="binding site" evidence="10">
    <location>
        <position position="80"/>
    </location>
    <ligand>
        <name>ADP</name>
        <dbReference type="ChEBI" id="CHEBI:456216"/>
    </ligand>
</feature>
<dbReference type="GO" id="GO:0033063">
    <property type="term" value="C:Rad51B-Rad51C-Rad51D-XRCC2 complex"/>
    <property type="evidence" value="ECO:0007669"/>
    <property type="project" value="TreeGrafter"/>
</dbReference>
<dbReference type="InterPro" id="IPR027417">
    <property type="entry name" value="P-loop_NTPase"/>
</dbReference>
<dbReference type="InterPro" id="IPR020588">
    <property type="entry name" value="RecA_ATP-bd"/>
</dbReference>
<feature type="binding site" evidence="10">
    <location>
        <position position="37"/>
    </location>
    <ligand>
        <name>ADP</name>
        <dbReference type="ChEBI" id="CHEBI:456216"/>
    </ligand>
</feature>
<feature type="binding site" evidence="10">
    <location>
        <position position="42"/>
    </location>
    <ligand>
        <name>ADP</name>
        <dbReference type="ChEBI" id="CHEBI:456216"/>
    </ligand>
</feature>
<evidence type="ECO:0000256" key="1">
    <source>
        <dbReference type="ARBA" id="ARBA00004123"/>
    </source>
</evidence>
<dbReference type="AlphaFoldDB" id="A0AAJ6N6A6"/>
<evidence type="ECO:0000259" key="8">
    <source>
        <dbReference type="PROSITE" id="PS50162"/>
    </source>
</evidence>
<keyword evidence="5" id="KW-0234">DNA repair</keyword>
<dbReference type="InterPro" id="IPR013632">
    <property type="entry name" value="Rad51_C"/>
</dbReference>
<evidence type="ECO:0000256" key="2">
    <source>
        <dbReference type="ARBA" id="ARBA00022741"/>
    </source>
</evidence>
<keyword evidence="2 10" id="KW-0547">Nucleotide-binding</keyword>
<dbReference type="PROSITE" id="PS50162">
    <property type="entry name" value="RECA_2"/>
    <property type="match status" value="1"/>
</dbReference>
<name>A0AAJ6N6A6_9ANNE</name>
<keyword evidence="4" id="KW-0067">ATP-binding</keyword>
<dbReference type="CDD" id="cd19492">
    <property type="entry name" value="Rad51C"/>
    <property type="match status" value="1"/>
</dbReference>
<dbReference type="GO" id="GO:0000400">
    <property type="term" value="F:four-way junction DNA binding"/>
    <property type="evidence" value="ECO:0007669"/>
    <property type="project" value="TreeGrafter"/>
</dbReference>
<dbReference type="SMR" id="A0AAJ6N6A6"/>
<evidence type="ECO:0000256" key="3">
    <source>
        <dbReference type="ARBA" id="ARBA00022763"/>
    </source>
</evidence>
<dbReference type="GO" id="GO:0005524">
    <property type="term" value="F:ATP binding"/>
    <property type="evidence" value="ECO:0007669"/>
    <property type="project" value="UniProtKB-KW"/>
</dbReference>
<sequence>KDERSQLSIVTFSEQLDQILGGGVPLTKITEICGAPGVGKTQLSMQLSVDVQIPKCFGGVEGQAIYIDTEGSFIVDRVVDIATATVQHCQHIASIENNAEQADSMQSLTMESILEGIHYFRCHDYVQLLALVHTLPDFLKQHPQICLIVVDSIAFPFRHHFEDYALRTRLLNGLAQSFIKLAVDFKLAVLLTNQMTTKISASQQETSHLIPALGESWGHSSTIRLILYWQEKSRYALLYKSPSHKQISVPFQITTAGIRDVCPTSGDLISMDVGQEQAEHHHHHHHH</sequence>
<protein>
    <recommendedName>
        <fullName evidence="7">DNA repair protein RAD51 homolog 3</fullName>
    </recommendedName>
</protein>
<feature type="binding site" evidence="10">
    <location>
        <position position="38"/>
    </location>
    <ligand>
        <name>ADP</name>
        <dbReference type="ChEBI" id="CHEBI:456216"/>
    </ligand>
</feature>
<keyword evidence="10" id="KW-0002">3D-structure</keyword>
<dbReference type="GO" id="GO:0140664">
    <property type="term" value="F:ATP-dependent DNA damage sensor activity"/>
    <property type="evidence" value="ECO:0007669"/>
    <property type="project" value="InterPro"/>
</dbReference>
<feature type="binding site" evidence="10">
    <location>
        <position position="39"/>
    </location>
    <ligand>
        <name>ADP</name>
        <dbReference type="ChEBI" id="CHEBI:456216"/>
    </ligand>
</feature>
<accession>A0AAJ6N6A6</accession>
<feature type="binding site" evidence="10">
    <location>
        <position position="40"/>
    </location>
    <ligand>
        <name>ADP</name>
        <dbReference type="ChEBI" id="CHEBI:456216"/>
    </ligand>
</feature>
<evidence type="ECO:0000313" key="9">
    <source>
        <dbReference type="PDB" id="8GJA"/>
    </source>
</evidence>
<feature type="domain" description="RecA family profile 1" evidence="8">
    <location>
        <begin position="5"/>
        <end position="195"/>
    </location>
</feature>
<keyword evidence="6" id="KW-0539">Nucleus</keyword>
<evidence type="ECO:0000256" key="4">
    <source>
        <dbReference type="ARBA" id="ARBA00022840"/>
    </source>
</evidence>
<evidence type="ECO:0000256" key="7">
    <source>
        <dbReference type="ARBA" id="ARBA00040674"/>
    </source>
</evidence>
<dbReference type="InterPro" id="IPR016467">
    <property type="entry name" value="DNA_recomb/repair_RecA-like"/>
</dbReference>
<dbReference type="PANTHER" id="PTHR46239:SF1">
    <property type="entry name" value="DNA REPAIR PROTEIN RAD51 HOMOLOG 3"/>
    <property type="match status" value="1"/>
</dbReference>
<organism evidence="9">
    <name type="scientific">Alvinella pompejana</name>
    <dbReference type="NCBI Taxonomy" id="6376"/>
    <lineage>
        <taxon>Eukaryota</taxon>
        <taxon>Metazoa</taxon>
        <taxon>Spiralia</taxon>
        <taxon>Lophotrochozoa</taxon>
        <taxon>Annelida</taxon>
        <taxon>Polychaeta</taxon>
        <taxon>Sedentaria</taxon>
        <taxon>Canalipalpata</taxon>
        <taxon>Terebellida</taxon>
        <taxon>Terebelliformia</taxon>
        <taxon>Alvinellidae</taxon>
        <taxon>Alvinella</taxon>
    </lineage>
</organism>